<dbReference type="GO" id="GO:0005525">
    <property type="term" value="F:GTP binding"/>
    <property type="evidence" value="ECO:0007669"/>
    <property type="project" value="UniProtKB-KW"/>
</dbReference>
<dbReference type="InterPro" id="IPR029057">
    <property type="entry name" value="PRTase-like"/>
</dbReference>
<evidence type="ECO:0000256" key="7">
    <source>
        <dbReference type="ARBA" id="ARBA00022679"/>
    </source>
</evidence>
<proteinExistence type="inferred from homology"/>
<accession>A0A836CLB7</accession>
<comment type="similarity">
    <text evidence="3">Belongs to the UPRTase family.</text>
</comment>
<protein>
    <recommendedName>
        <fullName evidence="4">uracil phosphoribosyltransferase</fullName>
        <ecNumber evidence="4">2.4.2.9</ecNumber>
    </recommendedName>
</protein>
<dbReference type="InterPro" id="IPR000836">
    <property type="entry name" value="PRTase_dom"/>
</dbReference>
<dbReference type="AlphaFoldDB" id="A0A836CLB7"/>
<gene>
    <name evidence="11" type="ORF">JKP88DRAFT_207038</name>
</gene>
<dbReference type="EMBL" id="JAFCMP010000088">
    <property type="protein sequence ID" value="KAG5187556.1"/>
    <property type="molecule type" value="Genomic_DNA"/>
</dbReference>
<comment type="caution">
    <text evidence="11">The sequence shown here is derived from an EMBL/GenBank/DDBJ whole genome shotgun (WGS) entry which is preliminary data.</text>
</comment>
<evidence type="ECO:0000256" key="3">
    <source>
        <dbReference type="ARBA" id="ARBA00009516"/>
    </source>
</evidence>
<organism evidence="11 12">
    <name type="scientific">Tribonema minus</name>
    <dbReference type="NCBI Taxonomy" id="303371"/>
    <lineage>
        <taxon>Eukaryota</taxon>
        <taxon>Sar</taxon>
        <taxon>Stramenopiles</taxon>
        <taxon>Ochrophyta</taxon>
        <taxon>PX clade</taxon>
        <taxon>Xanthophyceae</taxon>
        <taxon>Tribonematales</taxon>
        <taxon>Tribonemataceae</taxon>
        <taxon>Tribonema</taxon>
    </lineage>
</organism>
<evidence type="ECO:0000256" key="6">
    <source>
        <dbReference type="ARBA" id="ARBA00022676"/>
    </source>
</evidence>
<keyword evidence="9" id="KW-0342">GTP-binding</keyword>
<evidence type="ECO:0000256" key="4">
    <source>
        <dbReference type="ARBA" id="ARBA00011894"/>
    </source>
</evidence>
<comment type="pathway">
    <text evidence="2">Pyrimidine metabolism; UMP biosynthesis via salvage pathway; UMP from uracil: step 1/1.</text>
</comment>
<evidence type="ECO:0000313" key="12">
    <source>
        <dbReference type="Proteomes" id="UP000664859"/>
    </source>
</evidence>
<dbReference type="EC" id="2.4.2.9" evidence="4"/>
<evidence type="ECO:0000256" key="9">
    <source>
        <dbReference type="ARBA" id="ARBA00023134"/>
    </source>
</evidence>
<name>A0A836CLB7_9STRA</name>
<sequence length="219" mass="23381">MASFPQVTVCKHSAIPHLLTPIRDVTTSSVQFAYYASRLMALLAEEAMAMLPAQQVSITTPTGATLPDAVRINTSKVCAVSIIRAGDSLLEAVRKIAPDVHVGKILIQRDESSADKHPVMYYHKFPLGIARMPVILCDPMLATGGSVIMAVNTLLDAGCRAESIIFANVIAAPEGIEAVSSAHPAVRIVTCVIDASLNDNKYIMPGLGDFGDRFYGTEV</sequence>
<dbReference type="GO" id="GO:0004845">
    <property type="term" value="F:uracil phosphoribosyltransferase activity"/>
    <property type="evidence" value="ECO:0007669"/>
    <property type="project" value="UniProtKB-EC"/>
</dbReference>
<dbReference type="GO" id="GO:0008655">
    <property type="term" value="P:pyrimidine-containing compound salvage"/>
    <property type="evidence" value="ECO:0007669"/>
    <property type="project" value="UniProtKB-ARBA"/>
</dbReference>
<dbReference type="Gene3D" id="3.40.50.2020">
    <property type="match status" value="1"/>
</dbReference>
<evidence type="ECO:0000256" key="2">
    <source>
        <dbReference type="ARBA" id="ARBA00005180"/>
    </source>
</evidence>
<evidence type="ECO:0000256" key="8">
    <source>
        <dbReference type="ARBA" id="ARBA00022741"/>
    </source>
</evidence>
<evidence type="ECO:0000256" key="5">
    <source>
        <dbReference type="ARBA" id="ARBA00022533"/>
    </source>
</evidence>
<dbReference type="SUPFAM" id="SSF53271">
    <property type="entry name" value="PRTase-like"/>
    <property type="match status" value="1"/>
</dbReference>
<dbReference type="Pfam" id="PF14681">
    <property type="entry name" value="UPRTase"/>
    <property type="match status" value="1"/>
</dbReference>
<evidence type="ECO:0000256" key="1">
    <source>
        <dbReference type="ARBA" id="ARBA00001946"/>
    </source>
</evidence>
<keyword evidence="7 11" id="KW-0808">Transferase</keyword>
<dbReference type="FunFam" id="3.40.50.2020:FF:000023">
    <property type="entry name" value="Probable uracil phosphoribosyltransferase"/>
    <property type="match status" value="1"/>
</dbReference>
<keyword evidence="6 11" id="KW-0328">Glycosyltransferase</keyword>
<keyword evidence="12" id="KW-1185">Reference proteome</keyword>
<comment type="cofactor">
    <cofactor evidence="1">
        <name>Mg(2+)</name>
        <dbReference type="ChEBI" id="CHEBI:18420"/>
    </cofactor>
</comment>
<reference evidence="11" key="1">
    <citation type="submission" date="2021-02" db="EMBL/GenBank/DDBJ databases">
        <title>First Annotated Genome of the Yellow-green Alga Tribonema minus.</title>
        <authorList>
            <person name="Mahan K.M."/>
        </authorList>
    </citation>
    <scope>NUCLEOTIDE SEQUENCE</scope>
    <source>
        <strain evidence="11">UTEX B ZZ1240</strain>
    </source>
</reference>
<dbReference type="NCBIfam" id="NF001097">
    <property type="entry name" value="PRK00129.1"/>
    <property type="match status" value="1"/>
</dbReference>
<dbReference type="Proteomes" id="UP000664859">
    <property type="component" value="Unassembled WGS sequence"/>
</dbReference>
<dbReference type="CDD" id="cd06223">
    <property type="entry name" value="PRTases_typeI"/>
    <property type="match status" value="1"/>
</dbReference>
<keyword evidence="8" id="KW-0547">Nucleotide-binding</keyword>
<feature type="domain" description="Phosphoribosyltransferase" evidence="10">
    <location>
        <begin position="10"/>
        <end position="217"/>
    </location>
</feature>
<evidence type="ECO:0000313" key="11">
    <source>
        <dbReference type="EMBL" id="KAG5187556.1"/>
    </source>
</evidence>
<dbReference type="OrthoDB" id="106623at2759"/>
<keyword evidence="5" id="KW-0021">Allosteric enzyme</keyword>
<evidence type="ECO:0000259" key="10">
    <source>
        <dbReference type="Pfam" id="PF14681"/>
    </source>
</evidence>